<keyword evidence="2" id="KW-0560">Oxidoreductase</keyword>
<evidence type="ECO:0000256" key="1">
    <source>
        <dbReference type="ARBA" id="ARBA00006252"/>
    </source>
</evidence>
<evidence type="ECO:0000313" key="4">
    <source>
        <dbReference type="EMBL" id="PZD97556.1"/>
    </source>
</evidence>
<dbReference type="Gene3D" id="3.40.50.360">
    <property type="match status" value="1"/>
</dbReference>
<evidence type="ECO:0000259" key="3">
    <source>
        <dbReference type="Pfam" id="PF02525"/>
    </source>
</evidence>
<dbReference type="SUPFAM" id="SSF52218">
    <property type="entry name" value="Flavoproteins"/>
    <property type="match status" value="1"/>
</dbReference>
<dbReference type="OrthoDB" id="9798454at2"/>
<comment type="similarity">
    <text evidence="1">Belongs to the NAD(P)H dehydrogenase (quinone) family.</text>
</comment>
<dbReference type="Pfam" id="PF02525">
    <property type="entry name" value="Flavodoxin_2"/>
    <property type="match status" value="1"/>
</dbReference>
<dbReference type="RefSeq" id="WP_111144917.1">
    <property type="nucleotide sequence ID" value="NZ_QKRB01000010.1"/>
</dbReference>
<dbReference type="AlphaFoldDB" id="A0A2W1LEP0"/>
<comment type="caution">
    <text evidence="4">The sequence shown here is derived from an EMBL/GenBank/DDBJ whole genome shotgun (WGS) entry which is preliminary data.</text>
</comment>
<dbReference type="GO" id="GO:0003955">
    <property type="term" value="F:NAD(P)H dehydrogenase (quinone) activity"/>
    <property type="evidence" value="ECO:0007669"/>
    <property type="project" value="TreeGrafter"/>
</dbReference>
<dbReference type="InterPro" id="IPR051545">
    <property type="entry name" value="NAD(P)H_dehydrogenase_qn"/>
</dbReference>
<sequence>MSTQRRNNIAVINGHPDAESYCTALTASYVKGAAGSGASVREISLGSLQFNPNLQYGYRQRTELEPDLLAAQEIIRWADHLVFIYPLWWGTVPGILKGFIDRVFLPGFAFQTRPNSQLWDKLLTGKSARMVVTMDSPPWYFKLVHRSAGHTVMKRGILQFSGVNPVKITNIGPVKPSTAEQRDRWLQTVHDLGARRL</sequence>
<dbReference type="InterPro" id="IPR029039">
    <property type="entry name" value="Flavoprotein-like_sf"/>
</dbReference>
<proteinExistence type="inferred from homology"/>
<protein>
    <submittedName>
        <fullName evidence="4">Flavodoxin family protein</fullName>
    </submittedName>
</protein>
<dbReference type="PANTHER" id="PTHR10204:SF34">
    <property type="entry name" value="NAD(P)H DEHYDROGENASE [QUINONE] 1 ISOFORM 1"/>
    <property type="match status" value="1"/>
</dbReference>
<dbReference type="InterPro" id="IPR003680">
    <property type="entry name" value="Flavodoxin_fold"/>
</dbReference>
<evidence type="ECO:0000256" key="2">
    <source>
        <dbReference type="ARBA" id="ARBA00023002"/>
    </source>
</evidence>
<feature type="domain" description="Flavodoxin-like fold" evidence="3">
    <location>
        <begin position="8"/>
        <end position="185"/>
    </location>
</feature>
<dbReference type="Proteomes" id="UP000249522">
    <property type="component" value="Unassembled WGS sequence"/>
</dbReference>
<keyword evidence="5" id="KW-1185">Reference proteome</keyword>
<evidence type="ECO:0000313" key="5">
    <source>
        <dbReference type="Proteomes" id="UP000249522"/>
    </source>
</evidence>
<name>A0A2W1LEP0_9BACL</name>
<dbReference type="PANTHER" id="PTHR10204">
    <property type="entry name" value="NAD P H OXIDOREDUCTASE-RELATED"/>
    <property type="match status" value="1"/>
</dbReference>
<accession>A0A2W1LEP0</accession>
<organism evidence="4 5">
    <name type="scientific">Paenibacillus sambharensis</name>
    <dbReference type="NCBI Taxonomy" id="1803190"/>
    <lineage>
        <taxon>Bacteria</taxon>
        <taxon>Bacillati</taxon>
        <taxon>Bacillota</taxon>
        <taxon>Bacilli</taxon>
        <taxon>Bacillales</taxon>
        <taxon>Paenibacillaceae</taxon>
        <taxon>Paenibacillus</taxon>
    </lineage>
</organism>
<gene>
    <name evidence="4" type="ORF">DNH61_01405</name>
</gene>
<dbReference type="EMBL" id="QKRB01000010">
    <property type="protein sequence ID" value="PZD97556.1"/>
    <property type="molecule type" value="Genomic_DNA"/>
</dbReference>
<reference evidence="4 5" key="1">
    <citation type="submission" date="2018-06" db="EMBL/GenBank/DDBJ databases">
        <title>Paenibacillus imtechensis sp. nov.</title>
        <authorList>
            <person name="Pinnaka A.K."/>
            <person name="Singh H."/>
            <person name="Kaur M."/>
        </authorList>
    </citation>
    <scope>NUCLEOTIDE SEQUENCE [LARGE SCALE GENOMIC DNA]</scope>
    <source>
        <strain evidence="4 5">SMB1</strain>
    </source>
</reference>
<dbReference type="GO" id="GO:0005829">
    <property type="term" value="C:cytosol"/>
    <property type="evidence" value="ECO:0007669"/>
    <property type="project" value="TreeGrafter"/>
</dbReference>